<proteinExistence type="predicted"/>
<feature type="domain" description="DUF7832" evidence="1">
    <location>
        <begin position="4"/>
        <end position="103"/>
    </location>
</feature>
<dbReference type="EMBL" id="NMVJ01000006">
    <property type="protein sequence ID" value="OYN91071.1"/>
    <property type="molecule type" value="Genomic_DNA"/>
</dbReference>
<dbReference type="Pfam" id="PF25191">
    <property type="entry name" value="DUF7832"/>
    <property type="match status" value="1"/>
</dbReference>
<accession>A0A255EJB4</accession>
<protein>
    <recommendedName>
        <fullName evidence="1">DUF7832 domain-containing protein</fullName>
    </recommendedName>
</protein>
<evidence type="ECO:0000313" key="2">
    <source>
        <dbReference type="EMBL" id="OYN91071.1"/>
    </source>
</evidence>
<name>A0A255EJB4_9ACTN</name>
<keyword evidence="3" id="KW-1185">Reference proteome</keyword>
<dbReference type="Proteomes" id="UP000216300">
    <property type="component" value="Unassembled WGS sequence"/>
</dbReference>
<dbReference type="RefSeq" id="WP_094453494.1">
    <property type="nucleotide sequence ID" value="NZ_NMVJ01000006.1"/>
</dbReference>
<gene>
    <name evidence="2" type="ORF">CGZ91_06310</name>
</gene>
<evidence type="ECO:0000259" key="1">
    <source>
        <dbReference type="Pfam" id="PF25191"/>
    </source>
</evidence>
<dbReference type="AlphaFoldDB" id="A0A255EJB4"/>
<dbReference type="OrthoDB" id="4827574at2"/>
<reference evidence="2 3" key="1">
    <citation type="submission" date="2017-07" db="EMBL/GenBank/DDBJ databases">
        <title>Draft whole genome sequences of clinical Proprionibacteriaceae strains.</title>
        <authorList>
            <person name="Bernier A.-M."/>
            <person name="Bernard K."/>
            <person name="Domingo M.-C."/>
        </authorList>
    </citation>
    <scope>NUCLEOTIDE SEQUENCE [LARGE SCALE GENOMIC DNA]</scope>
    <source>
        <strain evidence="2 3">NML 150081</strain>
    </source>
</reference>
<evidence type="ECO:0000313" key="3">
    <source>
        <dbReference type="Proteomes" id="UP000216300"/>
    </source>
</evidence>
<comment type="caution">
    <text evidence="2">The sequence shown here is derived from an EMBL/GenBank/DDBJ whole genome shotgun (WGS) entry which is preliminary data.</text>
</comment>
<sequence length="138" mass="15559">MTSKFDDMDWHLGGDDFPDDLPEEAAATHIGMYFTWLVERGLVGEDLVREHGAALDQVRSGQLRGSGFIVDQCDGQLLAQYLTEVGAAFTEHVYDSYLEEYGNWGDPNVNIYALPDNDETYSEVQDLLDSRFAEWDPS</sequence>
<organism evidence="2 3">
    <name type="scientific">Parenemella sanctibonifatiensis</name>
    <dbReference type="NCBI Taxonomy" id="2016505"/>
    <lineage>
        <taxon>Bacteria</taxon>
        <taxon>Bacillati</taxon>
        <taxon>Actinomycetota</taxon>
        <taxon>Actinomycetes</taxon>
        <taxon>Propionibacteriales</taxon>
        <taxon>Propionibacteriaceae</taxon>
        <taxon>Parenemella</taxon>
    </lineage>
</organism>
<dbReference type="InterPro" id="IPR057154">
    <property type="entry name" value="DUF7832"/>
</dbReference>